<evidence type="ECO:0000256" key="1">
    <source>
        <dbReference type="SAM" id="MobiDB-lite"/>
    </source>
</evidence>
<name>A0AAW1Y930_RUBAR</name>
<proteinExistence type="predicted"/>
<accession>A0AAW1Y930</accession>
<keyword evidence="3" id="KW-1185">Reference proteome</keyword>
<dbReference type="Proteomes" id="UP001457282">
    <property type="component" value="Unassembled WGS sequence"/>
</dbReference>
<comment type="caution">
    <text evidence="2">The sequence shown here is derived from an EMBL/GenBank/DDBJ whole genome shotgun (WGS) entry which is preliminary data.</text>
</comment>
<dbReference type="EMBL" id="JBEDUW010000002">
    <property type="protein sequence ID" value="KAK9944714.1"/>
    <property type="molecule type" value="Genomic_DNA"/>
</dbReference>
<reference evidence="2 3" key="1">
    <citation type="journal article" date="2023" name="G3 (Bethesda)">
        <title>A chromosome-length genome assembly and annotation of blackberry (Rubus argutus, cv. 'Hillquist').</title>
        <authorList>
            <person name="Bruna T."/>
            <person name="Aryal R."/>
            <person name="Dudchenko O."/>
            <person name="Sargent D.J."/>
            <person name="Mead D."/>
            <person name="Buti M."/>
            <person name="Cavallini A."/>
            <person name="Hytonen T."/>
            <person name="Andres J."/>
            <person name="Pham M."/>
            <person name="Weisz D."/>
            <person name="Mascagni F."/>
            <person name="Usai G."/>
            <person name="Natali L."/>
            <person name="Bassil N."/>
            <person name="Fernandez G.E."/>
            <person name="Lomsadze A."/>
            <person name="Armour M."/>
            <person name="Olukolu B."/>
            <person name="Poorten T."/>
            <person name="Britton C."/>
            <person name="Davik J."/>
            <person name="Ashrafi H."/>
            <person name="Aiden E.L."/>
            <person name="Borodovsky M."/>
            <person name="Worthington M."/>
        </authorList>
    </citation>
    <scope>NUCLEOTIDE SEQUENCE [LARGE SCALE GENOMIC DNA]</scope>
    <source>
        <strain evidence="2">PI 553951</strain>
    </source>
</reference>
<organism evidence="2 3">
    <name type="scientific">Rubus argutus</name>
    <name type="common">Southern blackberry</name>
    <dbReference type="NCBI Taxonomy" id="59490"/>
    <lineage>
        <taxon>Eukaryota</taxon>
        <taxon>Viridiplantae</taxon>
        <taxon>Streptophyta</taxon>
        <taxon>Embryophyta</taxon>
        <taxon>Tracheophyta</taxon>
        <taxon>Spermatophyta</taxon>
        <taxon>Magnoliopsida</taxon>
        <taxon>eudicotyledons</taxon>
        <taxon>Gunneridae</taxon>
        <taxon>Pentapetalae</taxon>
        <taxon>rosids</taxon>
        <taxon>fabids</taxon>
        <taxon>Rosales</taxon>
        <taxon>Rosaceae</taxon>
        <taxon>Rosoideae</taxon>
        <taxon>Rosoideae incertae sedis</taxon>
        <taxon>Rubus</taxon>
    </lineage>
</organism>
<sequence>MGLSDCQSPAKRQQLHNHLNHHQNRTQFTPCTNCTDVVTSQLHHHICSAAWITLPSRAQPPRLLINTMVSAVLQTRHPASNYNFHVAAVAACPRRAQLPSRHPSQHHTSALPPPAKEGKKEA</sequence>
<dbReference type="AlphaFoldDB" id="A0AAW1Y930"/>
<evidence type="ECO:0000313" key="3">
    <source>
        <dbReference type="Proteomes" id="UP001457282"/>
    </source>
</evidence>
<gene>
    <name evidence="2" type="ORF">M0R45_010270</name>
</gene>
<feature type="region of interest" description="Disordered" evidence="1">
    <location>
        <begin position="95"/>
        <end position="122"/>
    </location>
</feature>
<evidence type="ECO:0000313" key="2">
    <source>
        <dbReference type="EMBL" id="KAK9944714.1"/>
    </source>
</evidence>
<protein>
    <submittedName>
        <fullName evidence="2">Uncharacterized protein</fullName>
    </submittedName>
</protein>